<keyword evidence="2" id="KW-0812">Transmembrane</keyword>
<dbReference type="Pfam" id="PF13584">
    <property type="entry name" value="BatD"/>
    <property type="match status" value="1"/>
</dbReference>
<organism evidence="4 5">
    <name type="scientific">Marinobacter qingdaonensis</name>
    <dbReference type="NCBI Taxonomy" id="3108486"/>
    <lineage>
        <taxon>Bacteria</taxon>
        <taxon>Pseudomonadati</taxon>
        <taxon>Pseudomonadota</taxon>
        <taxon>Gammaproteobacteria</taxon>
        <taxon>Pseudomonadales</taxon>
        <taxon>Marinobacteraceae</taxon>
        <taxon>Marinobacter</taxon>
    </lineage>
</organism>
<gene>
    <name evidence="4" type="ORF">U5822_12855</name>
</gene>
<keyword evidence="5" id="KW-1185">Reference proteome</keyword>
<evidence type="ECO:0000256" key="2">
    <source>
        <dbReference type="SAM" id="Phobius"/>
    </source>
</evidence>
<keyword evidence="2" id="KW-0472">Membrane</keyword>
<feature type="region of interest" description="Disordered" evidence="1">
    <location>
        <begin position="390"/>
        <end position="418"/>
    </location>
</feature>
<dbReference type="Proteomes" id="UP001305746">
    <property type="component" value="Unassembled WGS sequence"/>
</dbReference>
<dbReference type="PANTHER" id="PTHR40940">
    <property type="entry name" value="PROTEIN BATD-RELATED"/>
    <property type="match status" value="1"/>
</dbReference>
<name>A0ABU5P0I4_9GAMM</name>
<evidence type="ECO:0000259" key="3">
    <source>
        <dbReference type="Pfam" id="PF25607"/>
    </source>
</evidence>
<dbReference type="InterPro" id="IPR057699">
    <property type="entry name" value="DUF7939"/>
</dbReference>
<dbReference type="RefSeq" id="WP_322856017.1">
    <property type="nucleotide sequence ID" value="NZ_JAYDCJ010000003.1"/>
</dbReference>
<feature type="compositionally biased region" description="Low complexity" evidence="1">
    <location>
        <begin position="409"/>
        <end position="418"/>
    </location>
</feature>
<dbReference type="EMBL" id="JAYDCJ010000003">
    <property type="protein sequence ID" value="MEA1081564.1"/>
    <property type="molecule type" value="Genomic_DNA"/>
</dbReference>
<evidence type="ECO:0000256" key="1">
    <source>
        <dbReference type="SAM" id="MobiDB-lite"/>
    </source>
</evidence>
<keyword evidence="2" id="KW-1133">Transmembrane helix</keyword>
<reference evidence="4 5" key="1">
    <citation type="submission" date="2023-12" db="EMBL/GenBank/DDBJ databases">
        <title>Marinobacter qingdaonensis sp. nov., isolated from the intertidal sediment of Qingdao, PR China.</title>
        <authorList>
            <person name="Li Y."/>
        </authorList>
    </citation>
    <scope>NUCLEOTIDE SEQUENCE [LARGE SCALE GENOMIC DNA]</scope>
    <source>
        <strain evidence="4 5">ASW11-75</strain>
    </source>
</reference>
<feature type="region of interest" description="Disordered" evidence="1">
    <location>
        <begin position="311"/>
        <end position="340"/>
    </location>
</feature>
<proteinExistence type="predicted"/>
<dbReference type="Pfam" id="PF25607">
    <property type="entry name" value="DUF7939"/>
    <property type="match status" value="1"/>
</dbReference>
<dbReference type="InterPro" id="IPR025738">
    <property type="entry name" value="BatD"/>
</dbReference>
<feature type="compositionally biased region" description="Polar residues" evidence="1">
    <location>
        <begin position="390"/>
        <end position="401"/>
    </location>
</feature>
<feature type="transmembrane region" description="Helical" evidence="2">
    <location>
        <begin position="425"/>
        <end position="445"/>
    </location>
</feature>
<accession>A0ABU5P0I4</accession>
<sequence>MVKRLISFATLLVLLGLGAMVQAGELKVEPDRKRLYEGEVVTVTVTGSMKLDINLSNLFNFDLSNLPSPDIEKVEPDFEVLAQNQRYSIRTVNSEMVGVITWTYQLAPKRNGQLTIPALSFQDSTSEPVTIEVVSGSPPDEEVAATRDSFIELSADKAELYVQEQLTLTIRLFFSGNLVRGELSEPSHPDAIIEPLGKQREFSRYRDGVRFRVVERRYALFPQKPGELTLAPIQFEGQARDASGQLIFLRDSEQLYPVPVNDVPASFTGDTWLPATSLSLEEAGLPPSMQVETGENLTRKLHLKAIGLPAEALPPLPDATPQGLRSYPEPPERNTEVTPEGLTSTLSQTSALVPVQAGALTLPEIRIPWWDTDADQERVAVIPARTLQVGTSAGQAAQPPTTDADDTGAPEAPTPALADTDPAGFWPWLSLALAVLWLGTLGLWWRSRRAKREVGSQASAPDHNEAQAFDALIGAARQGSPATTTLLVRWLNRRFGCHCDTATDALAWLGDDTLSAEIRRLQAYLFAPEGASGQAWDGRPLAKALDRLRRGHKAAAPARDEALPPLYPDRLSV</sequence>
<protein>
    <submittedName>
        <fullName evidence="4">BatD family protein</fullName>
    </submittedName>
</protein>
<dbReference type="PANTHER" id="PTHR40940:SF1">
    <property type="entry name" value="PROTEIN BATD"/>
    <property type="match status" value="1"/>
</dbReference>
<evidence type="ECO:0000313" key="5">
    <source>
        <dbReference type="Proteomes" id="UP001305746"/>
    </source>
</evidence>
<comment type="caution">
    <text evidence="4">The sequence shown here is derived from an EMBL/GenBank/DDBJ whole genome shotgun (WGS) entry which is preliminary data.</text>
</comment>
<feature type="domain" description="DUF7939" evidence="3">
    <location>
        <begin position="465"/>
        <end position="550"/>
    </location>
</feature>
<evidence type="ECO:0000313" key="4">
    <source>
        <dbReference type="EMBL" id="MEA1081564.1"/>
    </source>
</evidence>